<dbReference type="Proteomes" id="UP001558613">
    <property type="component" value="Unassembled WGS sequence"/>
</dbReference>
<accession>A0ABR3LHD5</accession>
<reference evidence="2 3" key="1">
    <citation type="submission" date="2023-09" db="EMBL/GenBank/DDBJ databases">
        <authorList>
            <person name="Wang M."/>
        </authorList>
    </citation>
    <scope>NUCLEOTIDE SEQUENCE [LARGE SCALE GENOMIC DNA]</scope>
    <source>
        <strain evidence="2">GT-2023</strain>
        <tissue evidence="2">Liver</tissue>
    </source>
</reference>
<organism evidence="2 3">
    <name type="scientific">Cirrhinus molitorella</name>
    <name type="common">mud carp</name>
    <dbReference type="NCBI Taxonomy" id="172907"/>
    <lineage>
        <taxon>Eukaryota</taxon>
        <taxon>Metazoa</taxon>
        <taxon>Chordata</taxon>
        <taxon>Craniata</taxon>
        <taxon>Vertebrata</taxon>
        <taxon>Euteleostomi</taxon>
        <taxon>Actinopterygii</taxon>
        <taxon>Neopterygii</taxon>
        <taxon>Teleostei</taxon>
        <taxon>Ostariophysi</taxon>
        <taxon>Cypriniformes</taxon>
        <taxon>Cyprinidae</taxon>
        <taxon>Labeoninae</taxon>
        <taxon>Labeonini</taxon>
        <taxon>Cirrhinus</taxon>
    </lineage>
</organism>
<name>A0ABR3LHD5_9TELE</name>
<evidence type="ECO:0000256" key="1">
    <source>
        <dbReference type="SAM" id="MobiDB-lite"/>
    </source>
</evidence>
<dbReference type="EMBL" id="JAYMGO010000022">
    <property type="protein sequence ID" value="KAL1251835.1"/>
    <property type="molecule type" value="Genomic_DNA"/>
</dbReference>
<sequence>MHSYAKSTDVVDSLDTCFPESPGASPLPKMRRPASDPSNAVLLEAIERLGKKQDDFMEKILEVEKTVSSNSILISDLGARIDVVAKSSEDTAAKSDKPDRQVSTVVEENKRLLDKVDELDAYKRRWNLRVAGVPEVDGENVKMVILDIFLWFSPSLADLLQTSIDVAHLNWAMRATAQ</sequence>
<protein>
    <submittedName>
        <fullName evidence="2">Uncharacterized protein</fullName>
    </submittedName>
</protein>
<gene>
    <name evidence="2" type="ORF">QQF64_019631</name>
</gene>
<evidence type="ECO:0000313" key="3">
    <source>
        <dbReference type="Proteomes" id="UP001558613"/>
    </source>
</evidence>
<feature type="region of interest" description="Disordered" evidence="1">
    <location>
        <begin position="15"/>
        <end position="38"/>
    </location>
</feature>
<keyword evidence="3" id="KW-1185">Reference proteome</keyword>
<proteinExistence type="predicted"/>
<evidence type="ECO:0000313" key="2">
    <source>
        <dbReference type="EMBL" id="KAL1251835.1"/>
    </source>
</evidence>
<comment type="caution">
    <text evidence="2">The sequence shown here is derived from an EMBL/GenBank/DDBJ whole genome shotgun (WGS) entry which is preliminary data.</text>
</comment>